<organism evidence="5 6">
    <name type="scientific">Brevibacterium yomogidense</name>
    <dbReference type="NCBI Taxonomy" id="946573"/>
    <lineage>
        <taxon>Bacteria</taxon>
        <taxon>Bacillati</taxon>
        <taxon>Actinomycetota</taxon>
        <taxon>Actinomycetes</taxon>
        <taxon>Micrococcales</taxon>
        <taxon>Brevibacteriaceae</taxon>
        <taxon>Brevibacterium</taxon>
    </lineage>
</organism>
<dbReference type="InterPro" id="IPR025645">
    <property type="entry name" value="DUF4349"/>
</dbReference>
<feature type="coiled-coil region" evidence="1">
    <location>
        <begin position="107"/>
        <end position="134"/>
    </location>
</feature>
<dbReference type="Pfam" id="PF14257">
    <property type="entry name" value="DUF4349"/>
    <property type="match status" value="1"/>
</dbReference>
<dbReference type="Proteomes" id="UP000196581">
    <property type="component" value="Unassembled WGS sequence"/>
</dbReference>
<protein>
    <submittedName>
        <fullName evidence="5">Putative lipoprotein</fullName>
    </submittedName>
</protein>
<feature type="region of interest" description="Disordered" evidence="2">
    <location>
        <begin position="1"/>
        <end position="26"/>
    </location>
</feature>
<dbReference type="AlphaFoldDB" id="A0A1X6XFE7"/>
<sequence length="255" mass="27005">MITDNPAEAANGVVEHGESRGGYVESREERVDHDGEAAVDIALRVPADQFDKLMTDVDGSGEVVHRSQSAEDVAGAVRDLDSRIGALEVSTERLEDIMGEADTSADLLEAEAALSERQGELEELVAQREDLDDQVSMSTLRVELRSTDRADDSGGIADWFLDVWNALLNSAGGLVIVLAALLPWVVVIGIPAYLITRWLIRRSGRGSSSRRVLGAGAEDLQTTGGGAVTDAPDSYRAAAGAVDGEEDSSGMGPRS</sequence>
<evidence type="ECO:0000313" key="5">
    <source>
        <dbReference type="EMBL" id="SLM97992.1"/>
    </source>
</evidence>
<evidence type="ECO:0000256" key="1">
    <source>
        <dbReference type="SAM" id="Coils"/>
    </source>
</evidence>
<feature type="region of interest" description="Disordered" evidence="2">
    <location>
        <begin position="208"/>
        <end position="255"/>
    </location>
</feature>
<reference evidence="6" key="1">
    <citation type="submission" date="2017-02" db="EMBL/GenBank/DDBJ databases">
        <authorList>
            <person name="Dridi B."/>
        </authorList>
    </citation>
    <scope>NUCLEOTIDE SEQUENCE [LARGE SCALE GENOMIC DNA]</scope>
    <source>
        <strain evidence="6">B Co 03.10</strain>
    </source>
</reference>
<name>A0A1X6XFE7_9MICO</name>
<keyword evidence="3" id="KW-0472">Membrane</keyword>
<feature type="domain" description="DUF4349" evidence="4">
    <location>
        <begin position="3"/>
        <end position="196"/>
    </location>
</feature>
<proteinExistence type="predicted"/>
<evidence type="ECO:0000313" key="6">
    <source>
        <dbReference type="Proteomes" id="UP000196581"/>
    </source>
</evidence>
<keyword evidence="3" id="KW-1133">Transmembrane helix</keyword>
<feature type="transmembrane region" description="Helical" evidence="3">
    <location>
        <begin position="171"/>
        <end position="195"/>
    </location>
</feature>
<keyword evidence="6" id="KW-1185">Reference proteome</keyword>
<gene>
    <name evidence="5" type="ORF">FM105_08085</name>
</gene>
<evidence type="ECO:0000259" key="4">
    <source>
        <dbReference type="Pfam" id="PF14257"/>
    </source>
</evidence>
<evidence type="ECO:0000256" key="3">
    <source>
        <dbReference type="SAM" id="Phobius"/>
    </source>
</evidence>
<dbReference type="EMBL" id="FWFF01000014">
    <property type="protein sequence ID" value="SLM97992.1"/>
    <property type="molecule type" value="Genomic_DNA"/>
</dbReference>
<feature type="compositionally biased region" description="Basic and acidic residues" evidence="2">
    <location>
        <begin position="15"/>
        <end position="26"/>
    </location>
</feature>
<accession>A0A1X6XFE7</accession>
<keyword evidence="5" id="KW-0449">Lipoprotein</keyword>
<evidence type="ECO:0000256" key="2">
    <source>
        <dbReference type="SAM" id="MobiDB-lite"/>
    </source>
</evidence>
<keyword evidence="3" id="KW-0812">Transmembrane</keyword>
<keyword evidence="1" id="KW-0175">Coiled coil</keyword>